<keyword evidence="2" id="KW-1185">Reference proteome</keyword>
<gene>
    <name evidence="1" type="ORF">DL89DRAFT_434</name>
</gene>
<dbReference type="EMBL" id="MCFD01000001">
    <property type="protein sequence ID" value="ORX73552.1"/>
    <property type="molecule type" value="Genomic_DNA"/>
</dbReference>
<dbReference type="AlphaFoldDB" id="A0A1Y1WJ96"/>
<reference evidence="1 2" key="1">
    <citation type="submission" date="2016-07" db="EMBL/GenBank/DDBJ databases">
        <title>Pervasive Adenine N6-methylation of Active Genes in Fungi.</title>
        <authorList>
            <consortium name="DOE Joint Genome Institute"/>
            <person name="Mondo S.J."/>
            <person name="Dannebaum R.O."/>
            <person name="Kuo R.C."/>
            <person name="Labutti K."/>
            <person name="Haridas S."/>
            <person name="Kuo A."/>
            <person name="Salamov A."/>
            <person name="Ahrendt S.R."/>
            <person name="Lipzen A."/>
            <person name="Sullivan W."/>
            <person name="Andreopoulos W.B."/>
            <person name="Clum A."/>
            <person name="Lindquist E."/>
            <person name="Daum C."/>
            <person name="Ramamoorthy G.K."/>
            <person name="Gryganskyi A."/>
            <person name="Culley D."/>
            <person name="Magnuson J.K."/>
            <person name="James T.Y."/>
            <person name="O'Malley M.A."/>
            <person name="Stajich J.E."/>
            <person name="Spatafora J.W."/>
            <person name="Visel A."/>
            <person name="Grigoriev I.V."/>
        </authorList>
    </citation>
    <scope>NUCLEOTIDE SEQUENCE [LARGE SCALE GENOMIC DNA]</scope>
    <source>
        <strain evidence="1 2">ATCC 12442</strain>
    </source>
</reference>
<evidence type="ECO:0000313" key="2">
    <source>
        <dbReference type="Proteomes" id="UP000193922"/>
    </source>
</evidence>
<dbReference type="GeneID" id="63808305"/>
<proteinExistence type="predicted"/>
<evidence type="ECO:0000313" key="1">
    <source>
        <dbReference type="EMBL" id="ORX73552.1"/>
    </source>
</evidence>
<comment type="caution">
    <text evidence="1">The sequence shown here is derived from an EMBL/GenBank/DDBJ whole genome shotgun (WGS) entry which is preliminary data.</text>
</comment>
<dbReference type="OrthoDB" id="5598763at2759"/>
<protein>
    <submittedName>
        <fullName evidence="1">Uncharacterized protein</fullName>
    </submittedName>
</protein>
<organism evidence="1 2">
    <name type="scientific">Linderina pennispora</name>
    <dbReference type="NCBI Taxonomy" id="61395"/>
    <lineage>
        <taxon>Eukaryota</taxon>
        <taxon>Fungi</taxon>
        <taxon>Fungi incertae sedis</taxon>
        <taxon>Zoopagomycota</taxon>
        <taxon>Kickxellomycotina</taxon>
        <taxon>Kickxellomycetes</taxon>
        <taxon>Kickxellales</taxon>
        <taxon>Kickxellaceae</taxon>
        <taxon>Linderina</taxon>
    </lineage>
</organism>
<accession>A0A1Y1WJ96</accession>
<dbReference type="Proteomes" id="UP000193922">
    <property type="component" value="Unassembled WGS sequence"/>
</dbReference>
<sequence length="278" mass="29909">MFTSPDYSMLLYQQPMSSADRSMTVTAALASSTSVSPIAQHALAPAASHQYQMHGQLDGQMRYMAVPSQQHQHMQHQQPSSLPKPIAPMHMDRFRQPSQSGLAPMQQYNPQQHYFHPVSASGQMSGMGLPNTMRQGSYPGIHASTGAHLPSGQQSVAQVAAAVAAAAAAHTIPIPNTGTAGRLGISVGMEHQGGIPDIKFSAMDMQSVASEQPMPDYLEDYTQSYMVGGPSILEASSASPTEQTLDLDLVSRLDELFMKYLEQICSNNITVDSEGESM</sequence>
<name>A0A1Y1WJ96_9FUNG</name>
<dbReference type="RefSeq" id="XP_040746763.1">
    <property type="nucleotide sequence ID" value="XM_040891657.1"/>
</dbReference>